<dbReference type="Proteomes" id="UP000004621">
    <property type="component" value="Unassembled WGS sequence"/>
</dbReference>
<evidence type="ECO:0000313" key="2">
    <source>
        <dbReference type="Proteomes" id="UP000004621"/>
    </source>
</evidence>
<sequence>TLAQVMILQFVVSSPMSGFVADSSEPGACFRFCVSLSLSAPPTLMLCLSPSLKNE</sequence>
<evidence type="ECO:0000313" key="1">
    <source>
        <dbReference type="EMBL" id="EFC50898.1"/>
    </source>
</evidence>
<name>A0A9W5INT3_NEISU</name>
<feature type="non-terminal residue" evidence="1">
    <location>
        <position position="1"/>
    </location>
</feature>
<gene>
    <name evidence="1" type="ORF">NEISUBOT_05679</name>
</gene>
<proteinExistence type="predicted"/>
<reference evidence="1 2" key="1">
    <citation type="submission" date="2010-01" db="EMBL/GenBank/DDBJ databases">
        <authorList>
            <person name="Weinstock G."/>
            <person name="Sodergren E."/>
            <person name="Clifton S."/>
            <person name="Fulton L."/>
            <person name="Fulton B."/>
            <person name="Courtney L."/>
            <person name="Fronick C."/>
            <person name="Harrison M."/>
            <person name="Strong C."/>
            <person name="Farmer C."/>
            <person name="Delahaunty K."/>
            <person name="Markovic C."/>
            <person name="Hall O."/>
            <person name="Minx P."/>
            <person name="Tomlinson C."/>
            <person name="Mitreva M."/>
            <person name="Nelson J."/>
            <person name="Hou S."/>
            <person name="Wollam A."/>
            <person name="Pepin K.H."/>
            <person name="Johnson M."/>
            <person name="Bhonagiri V."/>
            <person name="Nash W.E."/>
            <person name="Warren W."/>
            <person name="Chinwalla A."/>
            <person name="Mardis E.R."/>
            <person name="Wilson R.K."/>
        </authorList>
    </citation>
    <scope>NUCLEOTIDE SEQUENCE [LARGE SCALE GENOMIC DNA]</scope>
    <source>
        <strain evidence="1 2">NJ9703</strain>
    </source>
</reference>
<accession>A0A9W5INT3</accession>
<organism evidence="1 2">
    <name type="scientific">Neisseria subflava NJ9703</name>
    <dbReference type="NCBI Taxonomy" id="546268"/>
    <lineage>
        <taxon>Bacteria</taxon>
        <taxon>Pseudomonadati</taxon>
        <taxon>Pseudomonadota</taxon>
        <taxon>Betaproteobacteria</taxon>
        <taxon>Neisseriales</taxon>
        <taxon>Neisseriaceae</taxon>
        <taxon>Neisseria</taxon>
    </lineage>
</organism>
<dbReference type="AlphaFoldDB" id="A0A9W5INT3"/>
<comment type="caution">
    <text evidence="1">The sequence shown here is derived from an EMBL/GenBank/DDBJ whole genome shotgun (WGS) entry which is preliminary data.</text>
</comment>
<dbReference type="EMBL" id="ACEO02000061">
    <property type="protein sequence ID" value="EFC50898.1"/>
    <property type="molecule type" value="Genomic_DNA"/>
</dbReference>
<protein>
    <submittedName>
        <fullName evidence="1">Uncharacterized protein</fullName>
    </submittedName>
</protein>